<dbReference type="EMBL" id="BMLB01000004">
    <property type="protein sequence ID" value="GGK71101.1"/>
    <property type="molecule type" value="Genomic_DNA"/>
</dbReference>
<evidence type="ECO:0000256" key="2">
    <source>
        <dbReference type="ARBA" id="ARBA00022679"/>
    </source>
</evidence>
<dbReference type="Pfam" id="PF13692">
    <property type="entry name" value="Glyco_trans_1_4"/>
    <property type="match status" value="1"/>
</dbReference>
<organism evidence="3 4">
    <name type="scientific">Ornithinimicrobium pekingense</name>
    <dbReference type="NCBI Taxonomy" id="384677"/>
    <lineage>
        <taxon>Bacteria</taxon>
        <taxon>Bacillati</taxon>
        <taxon>Actinomycetota</taxon>
        <taxon>Actinomycetes</taxon>
        <taxon>Micrococcales</taxon>
        <taxon>Ornithinimicrobiaceae</taxon>
        <taxon>Ornithinimicrobium</taxon>
    </lineage>
</organism>
<accession>A0ABQ2F812</accession>
<sequence length="371" mass="39746">MTAPADGHPRVRVLHTCLEPATEGSACLAHSSAIAQGLRRRGLQVRTVWNTAGSSGKPVQWLRVWSGILRHLSGVDAVYCRWHAFDLPTCVLARLFRKRLVLEVNGGIGDIQIGHPRLRPVMPLLRLVTRVQLRLAHTVICVSPGLRDWARRLAPEGTEVTWAPNGTDPAIADLRRPASSPAHASYVGVLSSWQGIELLVAAATSPDWPDRLALDVVGDGPVADVVRDAAREHPHIRYHGRLPREQTLEVLATSSVSLCLPSSDLPRNQVNGTPFKLVETLMLGVPAVVSPLAHQIRAVRSVDGGRATAETPRDVARAVAAVVDEASEAARQALASRAARCFTWDGAVDVAARAVGARAVGAPAAGERMPP</sequence>
<evidence type="ECO:0008006" key="5">
    <source>
        <dbReference type="Google" id="ProtNLM"/>
    </source>
</evidence>
<protein>
    <recommendedName>
        <fullName evidence="5">D-inositol 3-phosphate glycosyltransferase</fullName>
    </recommendedName>
</protein>
<evidence type="ECO:0000313" key="4">
    <source>
        <dbReference type="Proteomes" id="UP000662111"/>
    </source>
</evidence>
<keyword evidence="2" id="KW-0808">Transferase</keyword>
<dbReference type="PANTHER" id="PTHR12526">
    <property type="entry name" value="GLYCOSYLTRANSFERASE"/>
    <property type="match status" value="1"/>
</dbReference>
<keyword evidence="1" id="KW-0328">Glycosyltransferase</keyword>
<dbReference type="SUPFAM" id="SSF53756">
    <property type="entry name" value="UDP-Glycosyltransferase/glycogen phosphorylase"/>
    <property type="match status" value="1"/>
</dbReference>
<dbReference type="RefSeq" id="WP_022922528.1">
    <property type="nucleotide sequence ID" value="NZ_BMLB01000004.1"/>
</dbReference>
<reference evidence="4" key="1">
    <citation type="journal article" date="2019" name="Int. J. Syst. Evol. Microbiol.">
        <title>The Global Catalogue of Microorganisms (GCM) 10K type strain sequencing project: providing services to taxonomists for standard genome sequencing and annotation.</title>
        <authorList>
            <consortium name="The Broad Institute Genomics Platform"/>
            <consortium name="The Broad Institute Genome Sequencing Center for Infectious Disease"/>
            <person name="Wu L."/>
            <person name="Ma J."/>
        </authorList>
    </citation>
    <scope>NUCLEOTIDE SEQUENCE [LARGE SCALE GENOMIC DNA]</scope>
    <source>
        <strain evidence="4">CGMCC 1.5362</strain>
    </source>
</reference>
<comment type="caution">
    <text evidence="3">The sequence shown here is derived from an EMBL/GenBank/DDBJ whole genome shotgun (WGS) entry which is preliminary data.</text>
</comment>
<name>A0ABQ2F812_9MICO</name>
<proteinExistence type="predicted"/>
<dbReference type="Gene3D" id="3.40.50.2000">
    <property type="entry name" value="Glycogen Phosphorylase B"/>
    <property type="match status" value="2"/>
</dbReference>
<dbReference type="PANTHER" id="PTHR12526:SF510">
    <property type="entry name" value="D-INOSITOL 3-PHOSPHATE GLYCOSYLTRANSFERASE"/>
    <property type="match status" value="1"/>
</dbReference>
<evidence type="ECO:0000256" key="1">
    <source>
        <dbReference type="ARBA" id="ARBA00022676"/>
    </source>
</evidence>
<dbReference type="Proteomes" id="UP000662111">
    <property type="component" value="Unassembled WGS sequence"/>
</dbReference>
<keyword evidence="4" id="KW-1185">Reference proteome</keyword>
<gene>
    <name evidence="3" type="ORF">GCM10011509_19410</name>
</gene>
<evidence type="ECO:0000313" key="3">
    <source>
        <dbReference type="EMBL" id="GGK71101.1"/>
    </source>
</evidence>